<dbReference type="PANTHER" id="PTHR47691">
    <property type="entry name" value="REGULATOR-RELATED"/>
    <property type="match status" value="1"/>
</dbReference>
<dbReference type="OrthoDB" id="581379at2"/>
<organism evidence="3 4">
    <name type="scientific">Hydrococcus rivularis NIES-593</name>
    <dbReference type="NCBI Taxonomy" id="1921803"/>
    <lineage>
        <taxon>Bacteria</taxon>
        <taxon>Bacillati</taxon>
        <taxon>Cyanobacteriota</taxon>
        <taxon>Cyanophyceae</taxon>
        <taxon>Pleurocapsales</taxon>
        <taxon>Hydrococcaceae</taxon>
        <taxon>Hydrococcus</taxon>
    </lineage>
</organism>
<dbReference type="AlphaFoldDB" id="A0A1U7HCA4"/>
<evidence type="ECO:0000259" key="2">
    <source>
        <dbReference type="Pfam" id="PF26355"/>
    </source>
</evidence>
<dbReference type="InterPro" id="IPR027417">
    <property type="entry name" value="P-loop_NTPase"/>
</dbReference>
<dbReference type="GO" id="GO:0043531">
    <property type="term" value="F:ADP binding"/>
    <property type="evidence" value="ECO:0007669"/>
    <property type="project" value="InterPro"/>
</dbReference>
<dbReference type="SUPFAM" id="SSF52540">
    <property type="entry name" value="P-loop containing nucleoside triphosphate hydrolases"/>
    <property type="match status" value="1"/>
</dbReference>
<name>A0A1U7HCA4_9CYAN</name>
<protein>
    <submittedName>
        <fullName evidence="3">Uncharacterized protein</fullName>
    </submittedName>
</protein>
<accession>A0A1U7HCA4</accession>
<gene>
    <name evidence="3" type="ORF">NIES593_16410</name>
</gene>
<dbReference type="Pfam" id="PF26355">
    <property type="entry name" value="HTH_VMAP-M9"/>
    <property type="match status" value="1"/>
</dbReference>
<dbReference type="PANTHER" id="PTHR47691:SF3">
    <property type="entry name" value="HTH-TYPE TRANSCRIPTIONAL REGULATOR RV0890C-RELATED"/>
    <property type="match status" value="1"/>
</dbReference>
<dbReference type="InterPro" id="IPR002182">
    <property type="entry name" value="NB-ARC"/>
</dbReference>
<dbReference type="PRINTS" id="PR00364">
    <property type="entry name" value="DISEASERSIST"/>
</dbReference>
<dbReference type="Gene3D" id="3.40.50.300">
    <property type="entry name" value="P-loop containing nucleotide triphosphate hydrolases"/>
    <property type="match status" value="1"/>
</dbReference>
<comment type="caution">
    <text evidence="3">The sequence shown here is derived from an EMBL/GenBank/DDBJ whole genome shotgun (WGS) entry which is preliminary data.</text>
</comment>
<evidence type="ECO:0000313" key="4">
    <source>
        <dbReference type="Proteomes" id="UP000186868"/>
    </source>
</evidence>
<dbReference type="Pfam" id="PF00931">
    <property type="entry name" value="NB-ARC"/>
    <property type="match status" value="1"/>
</dbReference>
<sequence length="464" mass="52778">MMIELRKIDVNLAEKHEEAFDLAEKVISAKRGKPLNSLQRAILKGVWQDQTYEDIAEMTHCSEGHIKDVAADLWKQLSDGLGERVGKKNLKAILERHVQESEILQLEGSLGDERFMSRKRRDCDLAPDVSRFLGRTEELTTLEQWIVDEQCRLVLLLGMGGIGKTALAAKLIEQVHDEFELVIWRNLRNAPTVEEVLSDLIRFLGTRERSDLPSSLDGSIMLLVECLRASHCLVVLDSVEAILQSGDRAGRYREGYRGYGQLFKCVGKTVHQSCLLLTSREKPQGLSAEEGKTLPVRCLQLKGIGLAQAREILRAKSTFTGTESQWRTLIEYYGGNPLALKLVAAEIQELFDGNIASFLEFLEQRRLVVDELYDLLEQQFNRLSDLEKEVMYLLAMKRQPVDIAELQLTFLLPDSRPKLPEVLRSLMQRSLIEKTAAGFLLMPMIREYVTNRLNLRFQHSNGKT</sequence>
<dbReference type="InterPro" id="IPR058651">
    <property type="entry name" value="HTH_VMAP-M9"/>
</dbReference>
<feature type="domain" description="vWA-MoxR associated protein N-terminal HTH" evidence="2">
    <location>
        <begin position="16"/>
        <end position="97"/>
    </location>
</feature>
<evidence type="ECO:0000313" key="3">
    <source>
        <dbReference type="EMBL" id="OKH21199.1"/>
    </source>
</evidence>
<dbReference type="RefSeq" id="WP_073600616.1">
    <property type="nucleotide sequence ID" value="NZ_MRCB01000022.1"/>
</dbReference>
<dbReference type="Proteomes" id="UP000186868">
    <property type="component" value="Unassembled WGS sequence"/>
</dbReference>
<proteinExistence type="predicted"/>
<dbReference type="EMBL" id="MRCB01000022">
    <property type="protein sequence ID" value="OKH21199.1"/>
    <property type="molecule type" value="Genomic_DNA"/>
</dbReference>
<feature type="domain" description="NB-ARC" evidence="1">
    <location>
        <begin position="139"/>
        <end position="239"/>
    </location>
</feature>
<reference evidence="3 4" key="1">
    <citation type="submission" date="2016-11" db="EMBL/GenBank/DDBJ databases">
        <title>Draft Genome Sequences of Nine Cyanobacterial Strains from Diverse Habitats.</title>
        <authorList>
            <person name="Zhu T."/>
            <person name="Hou S."/>
            <person name="Lu X."/>
            <person name="Hess W.R."/>
        </authorList>
    </citation>
    <scope>NUCLEOTIDE SEQUENCE [LARGE SCALE GENOMIC DNA]</scope>
    <source>
        <strain evidence="3 4">NIES-593</strain>
    </source>
</reference>
<keyword evidence="4" id="KW-1185">Reference proteome</keyword>
<evidence type="ECO:0000259" key="1">
    <source>
        <dbReference type="Pfam" id="PF00931"/>
    </source>
</evidence>
<dbReference type="STRING" id="1921803.NIES593_16410"/>